<feature type="binding site" evidence="7">
    <location>
        <position position="142"/>
    </location>
    <ligand>
        <name>Zn(2+)</name>
        <dbReference type="ChEBI" id="CHEBI:29105"/>
    </ligand>
</feature>
<comment type="subunit">
    <text evidence="7">Contains catalytic and regulatory chains.</text>
</comment>
<evidence type="ECO:0000256" key="3">
    <source>
        <dbReference type="ARBA" id="ARBA00021764"/>
    </source>
</evidence>
<dbReference type="InterPro" id="IPR036792">
    <property type="entry name" value="Asp_carbatrfase_reg_C_sf"/>
</dbReference>
<dbReference type="InterPro" id="IPR020545">
    <property type="entry name" value="Asp_carbamoyltransf_reg_N"/>
</dbReference>
<evidence type="ECO:0000313" key="10">
    <source>
        <dbReference type="EMBL" id="SDK28155.1"/>
    </source>
</evidence>
<name>A0A1G9ANM9_9EURY</name>
<keyword evidence="5 7" id="KW-0862">Zinc</keyword>
<dbReference type="EMBL" id="FNFT01000006">
    <property type="protein sequence ID" value="SDK28155.1"/>
    <property type="molecule type" value="Genomic_DNA"/>
</dbReference>
<feature type="binding site" evidence="7">
    <location>
        <position position="139"/>
    </location>
    <ligand>
        <name>Zn(2+)</name>
        <dbReference type="ChEBI" id="CHEBI:29105"/>
    </ligand>
</feature>
<dbReference type="InterPro" id="IPR002801">
    <property type="entry name" value="Asp_carbamoylTrfase_reg"/>
</dbReference>
<keyword evidence="6 7" id="KW-0665">Pyrimidine biosynthesis</keyword>
<feature type="domain" description="Aspartate carbamoyltransferase regulatory subunit N-terminal" evidence="8">
    <location>
        <begin position="11"/>
        <end position="101"/>
    </location>
</feature>
<evidence type="ECO:0000313" key="11">
    <source>
        <dbReference type="Proteomes" id="UP000326500"/>
    </source>
</evidence>
<comment type="cofactor">
    <cofactor evidence="7">
        <name>Zn(2+)</name>
        <dbReference type="ChEBI" id="CHEBI:29105"/>
    </cofactor>
    <text evidence="7">Binds 1 zinc ion per subunit.</text>
</comment>
<dbReference type="Pfam" id="PF02748">
    <property type="entry name" value="PyrI_C"/>
    <property type="match status" value="1"/>
</dbReference>
<comment type="function">
    <text evidence="1 7">Involved in allosteric regulation of aspartate carbamoyltransferase.</text>
</comment>
<dbReference type="RefSeq" id="WP_066958773.1">
    <property type="nucleotide sequence ID" value="NZ_BCNX01000014.1"/>
</dbReference>
<feature type="domain" description="Aspartate carbamoyltransferase regulatory subunit C-terminal" evidence="9">
    <location>
        <begin position="108"/>
        <end position="151"/>
    </location>
</feature>
<evidence type="ECO:0000256" key="2">
    <source>
        <dbReference type="ARBA" id="ARBA00010498"/>
    </source>
</evidence>
<keyword evidence="10" id="KW-0808">Transferase</keyword>
<accession>A0A1G9ANM9</accession>
<reference evidence="10 11" key="1">
    <citation type="submission" date="2016-10" db="EMBL/GenBank/DDBJ databases">
        <authorList>
            <person name="Varghese N."/>
            <person name="Submissions S."/>
        </authorList>
    </citation>
    <scope>NUCLEOTIDE SEQUENCE [LARGE SCALE GENOMIC DNA]</scope>
    <source>
        <strain evidence="10 11">DSM 2373</strain>
    </source>
</reference>
<sequence length="156" mass="17400">MTRKDPSGGLIISPIKNGTVIDHITAGEALNVLRILGITGSTRECLSIATNVESKRMGRKDIVKIENRELRKEEVDRIALLAPQAKINIIRDYQVVEKKGVEIPHLLKGVVRCPNPGCITNTNEPVESTFEVLDKGLHCRYCDWLIKKGEIANYII</sequence>
<dbReference type="InterPro" id="IPR036793">
    <property type="entry name" value="Asp_carbatrfase_reg_N_sf"/>
</dbReference>
<feature type="binding site" evidence="7">
    <location>
        <position position="118"/>
    </location>
    <ligand>
        <name>Zn(2+)</name>
        <dbReference type="ChEBI" id="CHEBI:29105"/>
    </ligand>
</feature>
<proteinExistence type="inferred from homology"/>
<dbReference type="PANTHER" id="PTHR35805">
    <property type="entry name" value="ASPARTATE CARBAMOYLTRANSFERASE REGULATORY CHAIN"/>
    <property type="match status" value="1"/>
</dbReference>
<dbReference type="STRING" id="2200.GCA_001571405_02191"/>
<dbReference type="GO" id="GO:0006207">
    <property type="term" value="P:'de novo' pyrimidine nucleobase biosynthetic process"/>
    <property type="evidence" value="ECO:0007669"/>
    <property type="project" value="InterPro"/>
</dbReference>
<gene>
    <name evidence="7" type="primary">pyrI</name>
    <name evidence="10" type="ORF">SAMN04488571_106130</name>
</gene>
<keyword evidence="11" id="KW-1185">Reference proteome</keyword>
<dbReference type="Proteomes" id="UP000326500">
    <property type="component" value="Unassembled WGS sequence"/>
</dbReference>
<evidence type="ECO:0000259" key="8">
    <source>
        <dbReference type="Pfam" id="PF01948"/>
    </source>
</evidence>
<dbReference type="NCBIfam" id="TIGR00240">
    <property type="entry name" value="ATCase_reg"/>
    <property type="match status" value="1"/>
</dbReference>
<organism evidence="10 11">
    <name type="scientific">Methanoculleus thermophilus</name>
    <dbReference type="NCBI Taxonomy" id="2200"/>
    <lineage>
        <taxon>Archaea</taxon>
        <taxon>Methanobacteriati</taxon>
        <taxon>Methanobacteriota</taxon>
        <taxon>Stenosarchaea group</taxon>
        <taxon>Methanomicrobia</taxon>
        <taxon>Methanomicrobiales</taxon>
        <taxon>Methanomicrobiaceae</taxon>
        <taxon>Methanoculleus</taxon>
    </lineage>
</organism>
<dbReference type="GO" id="GO:0006221">
    <property type="term" value="P:pyrimidine nucleotide biosynthetic process"/>
    <property type="evidence" value="ECO:0007669"/>
    <property type="project" value="UniProtKB-UniRule"/>
</dbReference>
<dbReference type="SUPFAM" id="SSF54893">
    <property type="entry name" value="Aspartate carbamoyltransferase, Regulatory-chain, N-terminal domain"/>
    <property type="match status" value="1"/>
</dbReference>
<dbReference type="Gene3D" id="3.30.70.140">
    <property type="entry name" value="Aspartate carbamoyltransferase regulatory subunit, N-terminal domain"/>
    <property type="match status" value="1"/>
</dbReference>
<dbReference type="OrthoDB" id="7000at2157"/>
<evidence type="ECO:0000259" key="9">
    <source>
        <dbReference type="Pfam" id="PF02748"/>
    </source>
</evidence>
<protein>
    <recommendedName>
        <fullName evidence="3 7">Aspartate carbamoyltransferase regulatory chain</fullName>
    </recommendedName>
</protein>
<evidence type="ECO:0000256" key="7">
    <source>
        <dbReference type="HAMAP-Rule" id="MF_00002"/>
    </source>
</evidence>
<dbReference type="Pfam" id="PF01948">
    <property type="entry name" value="PyrI"/>
    <property type="match status" value="1"/>
</dbReference>
<dbReference type="GO" id="GO:0009347">
    <property type="term" value="C:aspartate carbamoyltransferase complex"/>
    <property type="evidence" value="ECO:0007669"/>
    <property type="project" value="InterPro"/>
</dbReference>
<evidence type="ECO:0000256" key="6">
    <source>
        <dbReference type="ARBA" id="ARBA00022975"/>
    </source>
</evidence>
<dbReference type="GO" id="GO:0046872">
    <property type="term" value="F:metal ion binding"/>
    <property type="evidence" value="ECO:0007669"/>
    <property type="project" value="UniProtKB-KW"/>
</dbReference>
<feature type="binding site" evidence="7">
    <location>
        <position position="113"/>
    </location>
    <ligand>
        <name>Zn(2+)</name>
        <dbReference type="ChEBI" id="CHEBI:29105"/>
    </ligand>
</feature>
<comment type="similarity">
    <text evidence="2 7">Belongs to the PyrI family.</text>
</comment>
<dbReference type="Gene3D" id="2.30.30.20">
    <property type="entry name" value="Aspartate carbamoyltransferase regulatory subunit, C-terminal domain"/>
    <property type="match status" value="1"/>
</dbReference>
<dbReference type="PANTHER" id="PTHR35805:SF1">
    <property type="entry name" value="ASPARTATE CARBAMOYLTRANSFERASE REGULATORY CHAIN"/>
    <property type="match status" value="1"/>
</dbReference>
<dbReference type="GO" id="GO:0016740">
    <property type="term" value="F:transferase activity"/>
    <property type="evidence" value="ECO:0007669"/>
    <property type="project" value="UniProtKB-KW"/>
</dbReference>
<dbReference type="AlphaFoldDB" id="A0A1G9ANM9"/>
<dbReference type="InterPro" id="IPR020542">
    <property type="entry name" value="Asp_carbamoyltrfase_reg_C"/>
</dbReference>
<evidence type="ECO:0000256" key="4">
    <source>
        <dbReference type="ARBA" id="ARBA00022723"/>
    </source>
</evidence>
<evidence type="ECO:0000256" key="5">
    <source>
        <dbReference type="ARBA" id="ARBA00022833"/>
    </source>
</evidence>
<dbReference type="HAMAP" id="MF_00002">
    <property type="entry name" value="Asp_carb_tr_reg"/>
    <property type="match status" value="1"/>
</dbReference>
<evidence type="ECO:0000256" key="1">
    <source>
        <dbReference type="ARBA" id="ARBA00002565"/>
    </source>
</evidence>
<dbReference type="SUPFAM" id="SSF57825">
    <property type="entry name" value="Aspartate carbamoyltransferase, Regulatory-chain, C-terminal domain"/>
    <property type="match status" value="1"/>
</dbReference>
<keyword evidence="4 7" id="KW-0479">Metal-binding</keyword>